<organism evidence="1">
    <name type="scientific">marine metagenome</name>
    <dbReference type="NCBI Taxonomy" id="408172"/>
    <lineage>
        <taxon>unclassified sequences</taxon>
        <taxon>metagenomes</taxon>
        <taxon>ecological metagenomes</taxon>
    </lineage>
</organism>
<sequence length="141" mass="14986">MAKVSWSEPVLYRAKKIHAAPALTYQPGEILVEDGKIKAIGKSVKKPAKCKTIEWKELEIYPGLISPGASLGLAEINALRPTRDEREVGSHTPEVEAWVAINPDSELIPVARANGIAHALVVPMGGTISGTSGLIALDGWG</sequence>
<feature type="non-terminal residue" evidence="1">
    <location>
        <position position="141"/>
    </location>
</feature>
<accession>A0A382TXE6</accession>
<dbReference type="AlphaFoldDB" id="A0A382TXE6"/>
<reference evidence="1" key="1">
    <citation type="submission" date="2018-05" db="EMBL/GenBank/DDBJ databases">
        <authorList>
            <person name="Lanie J.A."/>
            <person name="Ng W.-L."/>
            <person name="Kazmierczak K.M."/>
            <person name="Andrzejewski T.M."/>
            <person name="Davidsen T.M."/>
            <person name="Wayne K.J."/>
            <person name="Tettelin H."/>
            <person name="Glass J.I."/>
            <person name="Rusch D."/>
            <person name="Podicherti R."/>
            <person name="Tsui H.-C.T."/>
            <person name="Winkler M.E."/>
        </authorList>
    </citation>
    <scope>NUCLEOTIDE SEQUENCE</scope>
</reference>
<evidence type="ECO:0008006" key="2">
    <source>
        <dbReference type="Google" id="ProtNLM"/>
    </source>
</evidence>
<proteinExistence type="predicted"/>
<gene>
    <name evidence="1" type="ORF">METZ01_LOCUS379527</name>
</gene>
<dbReference type="GO" id="GO:0016810">
    <property type="term" value="F:hydrolase activity, acting on carbon-nitrogen (but not peptide) bonds"/>
    <property type="evidence" value="ECO:0007669"/>
    <property type="project" value="InterPro"/>
</dbReference>
<dbReference type="InterPro" id="IPR011059">
    <property type="entry name" value="Metal-dep_hydrolase_composite"/>
</dbReference>
<evidence type="ECO:0000313" key="1">
    <source>
        <dbReference type="EMBL" id="SVD26673.1"/>
    </source>
</evidence>
<dbReference type="SUPFAM" id="SSF51338">
    <property type="entry name" value="Composite domain of metallo-dependent hydrolases"/>
    <property type="match status" value="1"/>
</dbReference>
<name>A0A382TXE6_9ZZZZ</name>
<dbReference type="EMBL" id="UINC01139864">
    <property type="protein sequence ID" value="SVD26673.1"/>
    <property type="molecule type" value="Genomic_DNA"/>
</dbReference>
<protein>
    <recommendedName>
        <fullName evidence="2">Amidohydrolase-related domain-containing protein</fullName>
    </recommendedName>
</protein>
<dbReference type="Gene3D" id="3.20.20.140">
    <property type="entry name" value="Metal-dependent hydrolases"/>
    <property type="match status" value="1"/>
</dbReference>